<feature type="binding site" evidence="17">
    <location>
        <position position="67"/>
    </location>
    <ligand>
        <name>Ca(2+)</name>
        <dbReference type="ChEBI" id="CHEBI:29108"/>
        <label>1</label>
    </ligand>
</feature>
<feature type="binding site" evidence="17">
    <location>
        <position position="88"/>
    </location>
    <ligand>
        <name>Ca(2+)</name>
        <dbReference type="ChEBI" id="CHEBI:29108"/>
        <label>1</label>
    </ligand>
</feature>
<feature type="disulfide bond" evidence="19">
    <location>
        <begin position="68"/>
        <end position="73"/>
    </location>
</feature>
<comment type="cofactor">
    <cofactor evidence="17 20">
        <name>Ca(2+)</name>
        <dbReference type="ChEBI" id="CHEBI:29108"/>
    </cofactor>
    <text evidence="17 20">Binds 2 calcium ions per subunit.</text>
</comment>
<dbReference type="GO" id="GO:0005773">
    <property type="term" value="C:vacuole"/>
    <property type="evidence" value="ECO:0007669"/>
    <property type="project" value="UniProtKB-SubCell"/>
</dbReference>
<evidence type="ECO:0000256" key="3">
    <source>
        <dbReference type="ARBA" id="ARBA00004116"/>
    </source>
</evidence>
<feature type="active site" description="Proton acceptor" evidence="15">
    <location>
        <position position="66"/>
    </location>
</feature>
<keyword evidence="6 20" id="KW-0964">Secreted</keyword>
<dbReference type="KEGG" id="crb:17879415"/>
<evidence type="ECO:0000259" key="21">
    <source>
        <dbReference type="PROSITE" id="PS50873"/>
    </source>
</evidence>
<dbReference type="Gene3D" id="1.10.520.10">
    <property type="match status" value="1"/>
</dbReference>
<dbReference type="PROSITE" id="PS50873">
    <property type="entry name" value="PEROXIDASE_4"/>
    <property type="match status" value="1"/>
</dbReference>
<dbReference type="FunFam" id="1.10.420.10:FF:000001">
    <property type="entry name" value="Peroxidase"/>
    <property type="match status" value="1"/>
</dbReference>
<feature type="chain" id="PRO_5005145051" description="Peroxidase" evidence="20">
    <location>
        <begin position="26"/>
        <end position="324"/>
    </location>
</feature>
<evidence type="ECO:0000256" key="4">
    <source>
        <dbReference type="ARBA" id="ARBA00004613"/>
    </source>
</evidence>
<keyword evidence="9 17" id="KW-0479">Metal-binding</keyword>
<sequence>MASMLKSLLFLFVIAIFTTISPSKALSRNFYANICPDVEEMVREAVEKKAKETFITIPATLRLYFHDCFVNGCDASIMIASTKQNKAEKDHEENLSLAGDGFDTVIKAKKAVDAVSNCRYKVSCADILTMATRDAIYLMGGPYYEVELGRYDGVTSTADSVEGNLPLPTDDVNNLTALFAKKGLDVDDIIVLSGSHRVGVAHCTSISHRLYGEDSTMPIDPVYASNLRKACPKDVDRNKFVFMVPNSSNVFDNAYYRNLKELKGVFESDQALYTDPRSKPFVEELATDGQLFHRAFARSMIKLGRVGVKTVSNGNIRRRCDAFN</sequence>
<comment type="similarity">
    <text evidence="20">Belongs to the peroxidase family. Classical plant (class III) peroxidase subfamily.</text>
</comment>
<keyword evidence="14 20" id="KW-0376">Hydrogen peroxide</keyword>
<dbReference type="PRINTS" id="PR00461">
    <property type="entry name" value="PLPEROXIDASE"/>
</dbReference>
<dbReference type="PANTHER" id="PTHR31517:SF82">
    <property type="entry name" value="PEROXIDASE 50-RELATED"/>
    <property type="match status" value="1"/>
</dbReference>
<dbReference type="PRINTS" id="PR00458">
    <property type="entry name" value="PEROXIDASE"/>
</dbReference>
<dbReference type="EMBL" id="KB870811">
    <property type="protein sequence ID" value="EOA18747.1"/>
    <property type="molecule type" value="Genomic_DNA"/>
</dbReference>
<comment type="function">
    <text evidence="2">Removal of H(2)O(2), oxidation of toxic reductants, biosynthesis and degradation of lignin, suberization, auxin catabolism, response to environmental stresses such as wounding, pathogen attack and oxidative stress. These functions might be dependent on each isozyme/isoform in each plant tissue.</text>
</comment>
<evidence type="ECO:0000256" key="14">
    <source>
        <dbReference type="ARBA" id="ARBA00023324"/>
    </source>
</evidence>
<evidence type="ECO:0000256" key="10">
    <source>
        <dbReference type="ARBA" id="ARBA00022729"/>
    </source>
</evidence>
<dbReference type="GO" id="GO:0020037">
    <property type="term" value="F:heme binding"/>
    <property type="evidence" value="ECO:0007669"/>
    <property type="project" value="UniProtKB-UniRule"/>
</dbReference>
<evidence type="ECO:0000256" key="12">
    <source>
        <dbReference type="ARBA" id="ARBA00023004"/>
    </source>
</evidence>
<evidence type="ECO:0000256" key="2">
    <source>
        <dbReference type="ARBA" id="ARBA00002322"/>
    </source>
</evidence>
<feature type="disulfide bond" evidence="19">
    <location>
        <begin position="124"/>
        <end position="320"/>
    </location>
</feature>
<keyword evidence="13 19" id="KW-1015">Disulfide bond</keyword>
<comment type="cofactor">
    <cofactor evidence="17 20">
        <name>heme b</name>
        <dbReference type="ChEBI" id="CHEBI:60344"/>
    </cofactor>
    <text evidence="17 20">Binds 1 heme b (iron(II)-protoporphyrin IX) group per subunit.</text>
</comment>
<accession>R0F9S6</accession>
<feature type="binding site" evidence="17">
    <location>
        <position position="252"/>
    </location>
    <ligand>
        <name>Ca(2+)</name>
        <dbReference type="ChEBI" id="CHEBI:29108"/>
        <label>2</label>
    </ligand>
</feature>
<evidence type="ECO:0000256" key="13">
    <source>
        <dbReference type="ARBA" id="ARBA00023157"/>
    </source>
</evidence>
<comment type="subcellular location">
    <subcellularLocation>
        <location evidence="4 20">Secreted</location>
    </subcellularLocation>
    <subcellularLocation>
        <location evidence="3">Vacuole</location>
    </subcellularLocation>
</comment>
<keyword evidence="7 20" id="KW-0575">Peroxidase</keyword>
<evidence type="ECO:0000256" key="5">
    <source>
        <dbReference type="ARBA" id="ARBA00012313"/>
    </source>
</evidence>
<feature type="binding site" evidence="17">
    <location>
        <position position="76"/>
    </location>
    <ligand>
        <name>Ca(2+)</name>
        <dbReference type="ChEBI" id="CHEBI:29108"/>
        <label>1</label>
    </ligand>
</feature>
<organism evidence="22 23">
    <name type="scientific">Capsella rubella</name>
    <dbReference type="NCBI Taxonomy" id="81985"/>
    <lineage>
        <taxon>Eukaryota</taxon>
        <taxon>Viridiplantae</taxon>
        <taxon>Streptophyta</taxon>
        <taxon>Embryophyta</taxon>
        <taxon>Tracheophyta</taxon>
        <taxon>Spermatophyta</taxon>
        <taxon>Magnoliopsida</taxon>
        <taxon>eudicotyledons</taxon>
        <taxon>Gunneridae</taxon>
        <taxon>Pentapetalae</taxon>
        <taxon>rosids</taxon>
        <taxon>malvids</taxon>
        <taxon>Brassicales</taxon>
        <taxon>Brassicaceae</taxon>
        <taxon>Camelineae</taxon>
        <taxon>Capsella</taxon>
    </lineage>
</organism>
<evidence type="ECO:0000256" key="7">
    <source>
        <dbReference type="ARBA" id="ARBA00022559"/>
    </source>
</evidence>
<evidence type="ECO:0000313" key="22">
    <source>
        <dbReference type="EMBL" id="EOA18747.1"/>
    </source>
</evidence>
<evidence type="ECO:0000256" key="1">
    <source>
        <dbReference type="ARBA" id="ARBA00000189"/>
    </source>
</evidence>
<keyword evidence="23" id="KW-1185">Reference proteome</keyword>
<dbReference type="EC" id="1.11.1.7" evidence="5 20"/>
<dbReference type="InterPro" id="IPR010255">
    <property type="entry name" value="Haem_peroxidase_sf"/>
</dbReference>
<dbReference type="GO" id="GO:0046872">
    <property type="term" value="F:metal ion binding"/>
    <property type="evidence" value="ECO:0007669"/>
    <property type="project" value="UniProtKB-UniRule"/>
</dbReference>
<evidence type="ECO:0000256" key="9">
    <source>
        <dbReference type="ARBA" id="ARBA00022723"/>
    </source>
</evidence>
<dbReference type="CDD" id="cd00693">
    <property type="entry name" value="secretory_peroxidase"/>
    <property type="match status" value="1"/>
</dbReference>
<evidence type="ECO:0000256" key="20">
    <source>
        <dbReference type="RuleBase" id="RU362060"/>
    </source>
</evidence>
<name>R0F9S6_9BRAS</name>
<dbReference type="eggNOG" id="ENOG502QV9M">
    <property type="taxonomic scope" value="Eukaryota"/>
</dbReference>
<dbReference type="Gene3D" id="1.10.420.10">
    <property type="entry name" value="Peroxidase, domain 2"/>
    <property type="match status" value="1"/>
</dbReference>
<evidence type="ECO:0000256" key="18">
    <source>
        <dbReference type="PIRSR" id="PIRSR600823-4"/>
    </source>
</evidence>
<feature type="disulfide bond" evidence="19">
    <location>
        <begin position="35"/>
        <end position="118"/>
    </location>
</feature>
<keyword evidence="17 20" id="KW-0106">Calcium</keyword>
<feature type="binding site" description="axial binding residue" evidence="17">
    <location>
        <position position="196"/>
    </location>
    <ligand>
        <name>heme b</name>
        <dbReference type="ChEBI" id="CHEBI:60344"/>
    </ligand>
    <ligandPart>
        <name>Fe</name>
        <dbReference type="ChEBI" id="CHEBI:18248"/>
    </ligandPart>
</feature>
<evidence type="ECO:0000256" key="8">
    <source>
        <dbReference type="ARBA" id="ARBA00022617"/>
    </source>
</evidence>
<evidence type="ECO:0000313" key="23">
    <source>
        <dbReference type="Proteomes" id="UP000029121"/>
    </source>
</evidence>
<dbReference type="InterPro" id="IPR002016">
    <property type="entry name" value="Haem_peroxidase"/>
</dbReference>
<feature type="disulfide bond" evidence="19">
    <location>
        <begin position="203"/>
        <end position="231"/>
    </location>
</feature>
<feature type="binding site" evidence="17">
    <location>
        <position position="74"/>
    </location>
    <ligand>
        <name>Ca(2+)</name>
        <dbReference type="ChEBI" id="CHEBI:29108"/>
        <label>1</label>
    </ligand>
</feature>
<dbReference type="Pfam" id="PF00141">
    <property type="entry name" value="peroxidase"/>
    <property type="match status" value="1"/>
</dbReference>
<dbReference type="OrthoDB" id="2113341at2759"/>
<proteinExistence type="inferred from homology"/>
<dbReference type="InterPro" id="IPR000823">
    <property type="entry name" value="Peroxidase_pln"/>
</dbReference>
<gene>
    <name evidence="22" type="ORF">CARUB_v10007328mg</name>
</gene>
<reference evidence="23" key="1">
    <citation type="journal article" date="2013" name="Nat. Genet.">
        <title>The Capsella rubella genome and the genomic consequences of rapid mating system evolution.</title>
        <authorList>
            <person name="Slotte T."/>
            <person name="Hazzouri K.M."/>
            <person name="Agren J.A."/>
            <person name="Koenig D."/>
            <person name="Maumus F."/>
            <person name="Guo Y.L."/>
            <person name="Steige K."/>
            <person name="Platts A.E."/>
            <person name="Escobar J.S."/>
            <person name="Newman L.K."/>
            <person name="Wang W."/>
            <person name="Mandakova T."/>
            <person name="Vello E."/>
            <person name="Smith L.M."/>
            <person name="Henz S.R."/>
            <person name="Steffen J."/>
            <person name="Takuno S."/>
            <person name="Brandvain Y."/>
            <person name="Coop G."/>
            <person name="Andolfatto P."/>
            <person name="Hu T.T."/>
            <person name="Blanchette M."/>
            <person name="Clark R.M."/>
            <person name="Quesneville H."/>
            <person name="Nordborg M."/>
            <person name="Gaut B.S."/>
            <person name="Lysak M.A."/>
            <person name="Jenkins J."/>
            <person name="Grimwood J."/>
            <person name="Chapman J."/>
            <person name="Prochnik S."/>
            <person name="Shu S."/>
            <person name="Rokhsar D."/>
            <person name="Schmutz J."/>
            <person name="Weigel D."/>
            <person name="Wright S.I."/>
        </authorList>
    </citation>
    <scope>NUCLEOTIDE SEQUENCE [LARGE SCALE GENOMIC DNA]</scope>
    <source>
        <strain evidence="23">cv. Monte Gargano</strain>
    </source>
</reference>
<feature type="signal peptide" evidence="20">
    <location>
        <begin position="1"/>
        <end position="25"/>
    </location>
</feature>
<dbReference type="Proteomes" id="UP000029121">
    <property type="component" value="Unassembled WGS sequence"/>
</dbReference>
<keyword evidence="10 20" id="KW-0732">Signal</keyword>
<keyword evidence="11 20" id="KW-0560">Oxidoreductase</keyword>
<feature type="binding site" evidence="16">
    <location>
        <position position="166"/>
    </location>
    <ligand>
        <name>substrate</name>
    </ligand>
</feature>
<dbReference type="STRING" id="81985.R0F9S6"/>
<feature type="binding site" evidence="17">
    <location>
        <position position="70"/>
    </location>
    <ligand>
        <name>Ca(2+)</name>
        <dbReference type="ChEBI" id="CHEBI:29108"/>
        <label>1</label>
    </ligand>
</feature>
<feature type="domain" description="Plant heme peroxidase family profile" evidence="21">
    <location>
        <begin position="25"/>
        <end position="324"/>
    </location>
</feature>
<dbReference type="FunFam" id="1.10.520.10:FF:000008">
    <property type="entry name" value="Peroxidase"/>
    <property type="match status" value="1"/>
</dbReference>
<dbReference type="GO" id="GO:0006979">
    <property type="term" value="P:response to oxidative stress"/>
    <property type="evidence" value="ECO:0007669"/>
    <property type="project" value="UniProtKB-UniRule"/>
</dbReference>
<protein>
    <recommendedName>
        <fullName evidence="5 20">Peroxidase</fullName>
        <ecNumber evidence="5 20">1.11.1.7</ecNumber>
    </recommendedName>
</protein>
<evidence type="ECO:0000256" key="19">
    <source>
        <dbReference type="PIRSR" id="PIRSR600823-5"/>
    </source>
</evidence>
<dbReference type="PANTHER" id="PTHR31517">
    <property type="match status" value="1"/>
</dbReference>
<dbReference type="SUPFAM" id="SSF48113">
    <property type="entry name" value="Heme-dependent peroxidases"/>
    <property type="match status" value="1"/>
</dbReference>
<keyword evidence="12 17" id="KW-0408">Iron</keyword>
<dbReference type="GO" id="GO:0140825">
    <property type="term" value="F:lactoperoxidase activity"/>
    <property type="evidence" value="ECO:0007669"/>
    <property type="project" value="UniProtKB-EC"/>
</dbReference>
<dbReference type="InterPro" id="IPR033905">
    <property type="entry name" value="Secretory_peroxidase"/>
</dbReference>
<dbReference type="GO" id="GO:0005576">
    <property type="term" value="C:extracellular region"/>
    <property type="evidence" value="ECO:0007669"/>
    <property type="project" value="UniProtKB-SubCell"/>
</dbReference>
<evidence type="ECO:0000256" key="16">
    <source>
        <dbReference type="PIRSR" id="PIRSR600823-2"/>
    </source>
</evidence>
<evidence type="ECO:0000256" key="11">
    <source>
        <dbReference type="ARBA" id="ARBA00023002"/>
    </source>
</evidence>
<keyword evidence="8 20" id="KW-0349">Heme</keyword>
<dbReference type="AlphaFoldDB" id="R0F9S6"/>
<evidence type="ECO:0000256" key="15">
    <source>
        <dbReference type="PIRSR" id="PIRSR600823-1"/>
    </source>
</evidence>
<dbReference type="GO" id="GO:0042744">
    <property type="term" value="P:hydrogen peroxide catabolic process"/>
    <property type="evidence" value="ECO:0007669"/>
    <property type="project" value="UniProtKB-KW"/>
</dbReference>
<evidence type="ECO:0000256" key="6">
    <source>
        <dbReference type="ARBA" id="ARBA00022525"/>
    </source>
</evidence>
<feature type="binding site" evidence="17">
    <location>
        <position position="72"/>
    </location>
    <ligand>
        <name>Ca(2+)</name>
        <dbReference type="ChEBI" id="CHEBI:29108"/>
        <label>1</label>
    </ligand>
</feature>
<comment type="catalytic activity">
    <reaction evidence="1 20">
        <text>2 a phenolic donor + H2O2 = 2 a phenolic radical donor + 2 H2O</text>
        <dbReference type="Rhea" id="RHEA:56136"/>
        <dbReference type="ChEBI" id="CHEBI:15377"/>
        <dbReference type="ChEBI" id="CHEBI:16240"/>
        <dbReference type="ChEBI" id="CHEBI:139520"/>
        <dbReference type="ChEBI" id="CHEBI:139521"/>
        <dbReference type="EC" id="1.11.1.7"/>
    </reaction>
</comment>
<feature type="site" description="Transition state stabilizer" evidence="18">
    <location>
        <position position="62"/>
    </location>
</feature>
<evidence type="ECO:0000256" key="17">
    <source>
        <dbReference type="PIRSR" id="PIRSR600823-3"/>
    </source>
</evidence>